<dbReference type="InterPro" id="IPR001507">
    <property type="entry name" value="ZP_dom"/>
</dbReference>
<gene>
    <name evidence="4" type="ORF">MSPICULIGERA_LOCUS10398</name>
</gene>
<dbReference type="PROSITE" id="PS51034">
    <property type="entry name" value="ZP_2"/>
    <property type="match status" value="1"/>
</dbReference>
<keyword evidence="1" id="KW-0472">Membrane</keyword>
<protein>
    <submittedName>
        <fullName evidence="4">Uncharacterized protein</fullName>
    </submittedName>
</protein>
<accession>A0AA36CQ32</accession>
<feature type="non-terminal residue" evidence="4">
    <location>
        <position position="704"/>
    </location>
</feature>
<evidence type="ECO:0000259" key="3">
    <source>
        <dbReference type="PROSITE" id="PS51034"/>
    </source>
</evidence>
<dbReference type="PROSITE" id="PS51257">
    <property type="entry name" value="PROKAR_LIPOPROTEIN"/>
    <property type="match status" value="1"/>
</dbReference>
<feature type="domain" description="Apple" evidence="2">
    <location>
        <begin position="241"/>
        <end position="321"/>
    </location>
</feature>
<feature type="domain" description="ZP" evidence="3">
    <location>
        <begin position="331"/>
        <end position="580"/>
    </location>
</feature>
<evidence type="ECO:0000256" key="1">
    <source>
        <dbReference type="SAM" id="Phobius"/>
    </source>
</evidence>
<dbReference type="SMART" id="SM00473">
    <property type="entry name" value="PAN_AP"/>
    <property type="match status" value="3"/>
</dbReference>
<sequence length="704" mass="78652">MTETPRRDTVNPYSPIITVSCPRLSHIHFLSDRQAWGKREDQTGLATHLVHPYACIHRSFRIESSTVISGKVLAVFPSDSLHTCLHNCSQKPECRAANYVMSTGEEPHCLLVDTRHPGNASQLPVEQHGLYAATRFCVQEAFATRCPGRHWSFERFANRRLLDSRFSLELREIATLEECLEECVVHGHCLAVLWQDSKHICELASISLQAVHNPRQFFAYDKETDLYESNCAHGASSAPSCSFLNLPGAGIIDHFDERIGNVPNADSCENICLDKGDDWGICRMYTFDSRHHTCYLSHSASRALGRSPLEDGHRPYLATGELDDCVQLSIKCKPESLELHSESLKLFGGELKTKKASEVMCQRSISPNYAFQLELPYQKCGIEKQTTDGSSFGGTLYLKEGSTQLVTIRDKVIKVNCRIHTQMEPMRDQTVAVHMHVSAGNDTRLRNGLIVPTGPLRYQGIMAHPNSPYRLNFTRSGPTKIGQLVIEMGDPEGGEFTVRNVVALLGPSGPTQKPHLLIDGEGCVVDRAAVRQISRQIPGQLIIDIDLTAFGEATEVVYQSLIEPCSYNCMPSCNHELLKDFLPAKTMRRRRSLPAGRALEISQDVYKISGGRTKLMALEPPNGSGEVEVEEVWSAALAKKICHGTYSELHCVASLLVIFLFLSLAIVSVSIACYYGKQYRRHQQLIRPPIGRVEYEFREESIQK</sequence>
<name>A0AA36CQ32_9BILA</name>
<dbReference type="AlphaFoldDB" id="A0AA36CQ32"/>
<dbReference type="PROSITE" id="PS50948">
    <property type="entry name" value="PAN"/>
    <property type="match status" value="3"/>
</dbReference>
<dbReference type="Gene3D" id="3.50.4.10">
    <property type="entry name" value="Hepatocyte Growth Factor"/>
    <property type="match status" value="1"/>
</dbReference>
<dbReference type="InterPro" id="IPR052774">
    <property type="entry name" value="Celegans_DevNeuronal_Protein"/>
</dbReference>
<dbReference type="EMBL" id="CATQJA010002589">
    <property type="protein sequence ID" value="CAJ0572003.1"/>
    <property type="molecule type" value="Genomic_DNA"/>
</dbReference>
<dbReference type="Pfam" id="PF00024">
    <property type="entry name" value="PAN_1"/>
    <property type="match status" value="2"/>
</dbReference>
<comment type="caution">
    <text evidence="4">The sequence shown here is derived from an EMBL/GenBank/DDBJ whole genome shotgun (WGS) entry which is preliminary data.</text>
</comment>
<keyword evidence="1" id="KW-0812">Transmembrane</keyword>
<keyword evidence="5" id="KW-1185">Reference proteome</keyword>
<dbReference type="SUPFAM" id="SSF57414">
    <property type="entry name" value="Hairpin loop containing domain-like"/>
    <property type="match status" value="2"/>
</dbReference>
<evidence type="ECO:0000313" key="4">
    <source>
        <dbReference type="EMBL" id="CAJ0572003.1"/>
    </source>
</evidence>
<feature type="domain" description="Apple" evidence="2">
    <location>
        <begin position="146"/>
        <end position="231"/>
    </location>
</feature>
<organism evidence="4 5">
    <name type="scientific">Mesorhabditis spiculigera</name>
    <dbReference type="NCBI Taxonomy" id="96644"/>
    <lineage>
        <taxon>Eukaryota</taxon>
        <taxon>Metazoa</taxon>
        <taxon>Ecdysozoa</taxon>
        <taxon>Nematoda</taxon>
        <taxon>Chromadorea</taxon>
        <taxon>Rhabditida</taxon>
        <taxon>Rhabditina</taxon>
        <taxon>Rhabditomorpha</taxon>
        <taxon>Rhabditoidea</taxon>
        <taxon>Rhabditidae</taxon>
        <taxon>Mesorhabditinae</taxon>
        <taxon>Mesorhabditis</taxon>
    </lineage>
</organism>
<keyword evidence="1" id="KW-1133">Transmembrane helix</keyword>
<evidence type="ECO:0000313" key="5">
    <source>
        <dbReference type="Proteomes" id="UP001177023"/>
    </source>
</evidence>
<feature type="transmembrane region" description="Helical" evidence="1">
    <location>
        <begin position="652"/>
        <end position="675"/>
    </location>
</feature>
<feature type="domain" description="Apple" evidence="2">
    <location>
        <begin position="55"/>
        <end position="137"/>
    </location>
</feature>
<dbReference type="PANTHER" id="PTHR47327:SF17">
    <property type="entry name" value="CUTICLIN-LIKE"/>
    <property type="match status" value="1"/>
</dbReference>
<dbReference type="Proteomes" id="UP001177023">
    <property type="component" value="Unassembled WGS sequence"/>
</dbReference>
<proteinExistence type="predicted"/>
<dbReference type="PANTHER" id="PTHR47327">
    <property type="entry name" value="FI18240P1-RELATED"/>
    <property type="match status" value="1"/>
</dbReference>
<reference evidence="4" key="1">
    <citation type="submission" date="2023-06" db="EMBL/GenBank/DDBJ databases">
        <authorList>
            <person name="Delattre M."/>
        </authorList>
    </citation>
    <scope>NUCLEOTIDE SEQUENCE</scope>
    <source>
        <strain evidence="4">AF72</strain>
    </source>
</reference>
<dbReference type="Pfam" id="PF14295">
    <property type="entry name" value="PAN_4"/>
    <property type="match status" value="1"/>
</dbReference>
<dbReference type="GO" id="GO:0009653">
    <property type="term" value="P:anatomical structure morphogenesis"/>
    <property type="evidence" value="ECO:0007669"/>
    <property type="project" value="TreeGrafter"/>
</dbReference>
<evidence type="ECO:0000259" key="2">
    <source>
        <dbReference type="PROSITE" id="PS50948"/>
    </source>
</evidence>
<dbReference type="InterPro" id="IPR003609">
    <property type="entry name" value="Pan_app"/>
</dbReference>